<dbReference type="InterPro" id="IPR016135">
    <property type="entry name" value="UBQ-conjugating_enzyme/RWD"/>
</dbReference>
<proteinExistence type="predicted"/>
<evidence type="ECO:0000256" key="2">
    <source>
        <dbReference type="ARBA" id="ARBA00022786"/>
    </source>
</evidence>
<dbReference type="PANTHER" id="PTHR46116">
    <property type="entry name" value="(E3-INDEPENDENT) E2 UBIQUITIN-CONJUGATING ENZYME"/>
    <property type="match status" value="1"/>
</dbReference>
<sequence length="134" mass="15450">MMFSIGIKTSRGFDMFECGEVRLNLSHQWTLPSGNIWEPFDTTVYDLLVAIRDQVLNADPLFHQPGFVKCEPSVVSEYFSLLYNENVLINSLKIMTGVMKKPPKDFEALVIRHFRNRAFDILEACMAYEQGLRP</sequence>
<evidence type="ECO:0000256" key="1">
    <source>
        <dbReference type="ARBA" id="ARBA00022679"/>
    </source>
</evidence>
<organism evidence="3 4">
    <name type="scientific">Helianthus annuus</name>
    <name type="common">Common sunflower</name>
    <dbReference type="NCBI Taxonomy" id="4232"/>
    <lineage>
        <taxon>Eukaryota</taxon>
        <taxon>Viridiplantae</taxon>
        <taxon>Streptophyta</taxon>
        <taxon>Embryophyta</taxon>
        <taxon>Tracheophyta</taxon>
        <taxon>Spermatophyta</taxon>
        <taxon>Magnoliopsida</taxon>
        <taxon>eudicotyledons</taxon>
        <taxon>Gunneridae</taxon>
        <taxon>Pentapetalae</taxon>
        <taxon>asterids</taxon>
        <taxon>campanulids</taxon>
        <taxon>Asterales</taxon>
        <taxon>Asteraceae</taxon>
        <taxon>Asteroideae</taxon>
        <taxon>Heliantheae alliance</taxon>
        <taxon>Heliantheae</taxon>
        <taxon>Helianthus</taxon>
    </lineage>
</organism>
<evidence type="ECO:0000313" key="3">
    <source>
        <dbReference type="EMBL" id="KAF5814280.1"/>
    </source>
</evidence>
<keyword evidence="4" id="KW-1185">Reference proteome</keyword>
<evidence type="ECO:0000313" key="4">
    <source>
        <dbReference type="Proteomes" id="UP000215914"/>
    </source>
</evidence>
<reference evidence="3" key="2">
    <citation type="submission" date="2020-06" db="EMBL/GenBank/DDBJ databases">
        <title>Helianthus annuus Genome sequencing and assembly Release 2.</title>
        <authorList>
            <person name="Gouzy J."/>
            <person name="Langlade N."/>
            <person name="Munos S."/>
        </authorList>
    </citation>
    <scope>NUCLEOTIDE SEQUENCE</scope>
    <source>
        <tissue evidence="3">Leaves</tissue>
    </source>
</reference>
<gene>
    <name evidence="3" type="ORF">HanXRQr2_Chr03g0109261</name>
</gene>
<keyword evidence="1" id="KW-0808">Transferase</keyword>
<dbReference type="EMBL" id="MNCJ02000318">
    <property type="protein sequence ID" value="KAF5814280.1"/>
    <property type="molecule type" value="Genomic_DNA"/>
</dbReference>
<comment type="caution">
    <text evidence="3">The sequence shown here is derived from an EMBL/GenBank/DDBJ whole genome shotgun (WGS) entry which is preliminary data.</text>
</comment>
<accession>A0A9K3NW67</accession>
<keyword evidence="2" id="KW-0833">Ubl conjugation pathway</keyword>
<protein>
    <submittedName>
        <fullName evidence="3">Ubiquitin-conjugating enzyme/RWD</fullName>
    </submittedName>
</protein>
<dbReference type="GO" id="GO:0061631">
    <property type="term" value="F:ubiquitin conjugating enzyme activity"/>
    <property type="evidence" value="ECO:0000318"/>
    <property type="project" value="GO_Central"/>
</dbReference>
<reference evidence="3" key="1">
    <citation type="journal article" date="2017" name="Nature">
        <title>The sunflower genome provides insights into oil metabolism, flowering and Asterid evolution.</title>
        <authorList>
            <person name="Badouin H."/>
            <person name="Gouzy J."/>
            <person name="Grassa C.J."/>
            <person name="Murat F."/>
            <person name="Staton S.E."/>
            <person name="Cottret L."/>
            <person name="Lelandais-Briere C."/>
            <person name="Owens G.L."/>
            <person name="Carrere S."/>
            <person name="Mayjonade B."/>
            <person name="Legrand L."/>
            <person name="Gill N."/>
            <person name="Kane N.C."/>
            <person name="Bowers J.E."/>
            <person name="Hubner S."/>
            <person name="Bellec A."/>
            <person name="Berard A."/>
            <person name="Berges H."/>
            <person name="Blanchet N."/>
            <person name="Boniface M.C."/>
            <person name="Brunel D."/>
            <person name="Catrice O."/>
            <person name="Chaidir N."/>
            <person name="Claudel C."/>
            <person name="Donnadieu C."/>
            <person name="Faraut T."/>
            <person name="Fievet G."/>
            <person name="Helmstetter N."/>
            <person name="King M."/>
            <person name="Knapp S.J."/>
            <person name="Lai Z."/>
            <person name="Le Paslier M.C."/>
            <person name="Lippi Y."/>
            <person name="Lorenzon L."/>
            <person name="Mandel J.R."/>
            <person name="Marage G."/>
            <person name="Marchand G."/>
            <person name="Marquand E."/>
            <person name="Bret-Mestries E."/>
            <person name="Morien E."/>
            <person name="Nambeesan S."/>
            <person name="Nguyen T."/>
            <person name="Pegot-Espagnet P."/>
            <person name="Pouilly N."/>
            <person name="Raftis F."/>
            <person name="Sallet E."/>
            <person name="Schiex T."/>
            <person name="Thomas J."/>
            <person name="Vandecasteele C."/>
            <person name="Vares D."/>
            <person name="Vear F."/>
            <person name="Vautrin S."/>
            <person name="Crespi M."/>
            <person name="Mangin B."/>
            <person name="Burke J.M."/>
            <person name="Salse J."/>
            <person name="Munos S."/>
            <person name="Vincourt P."/>
            <person name="Rieseberg L.H."/>
            <person name="Langlade N.B."/>
        </authorList>
    </citation>
    <scope>NUCLEOTIDE SEQUENCE</scope>
    <source>
        <tissue evidence="3">Leaves</tissue>
    </source>
</reference>
<dbReference type="AlphaFoldDB" id="A0A9K3NW67"/>
<name>A0A9K3NW67_HELAN</name>
<dbReference type="Proteomes" id="UP000215914">
    <property type="component" value="Unassembled WGS sequence"/>
</dbReference>
<dbReference type="Gramene" id="mRNA:HanXRQr2_Chr03g0109261">
    <property type="protein sequence ID" value="mRNA:HanXRQr2_Chr03g0109261"/>
    <property type="gene ID" value="HanXRQr2_Chr03g0109261"/>
</dbReference>
<dbReference type="PANTHER" id="PTHR46116:SF41">
    <property type="entry name" value="UBIQUITIN-CONJUGATING ENZYME E2 25-RELATED"/>
    <property type="match status" value="1"/>
</dbReference>
<dbReference type="Gene3D" id="3.10.110.10">
    <property type="entry name" value="Ubiquitin Conjugating Enzyme"/>
    <property type="match status" value="1"/>
</dbReference>